<proteinExistence type="inferred from homology"/>
<keyword evidence="6" id="KW-0963">Cytoplasm</keyword>
<evidence type="ECO:0000256" key="8">
    <source>
        <dbReference type="ARBA" id="ARBA00023242"/>
    </source>
</evidence>
<evidence type="ECO:0000313" key="11">
    <source>
        <dbReference type="Proteomes" id="UP000549394"/>
    </source>
</evidence>
<dbReference type="InterPro" id="IPR027417">
    <property type="entry name" value="P-loop_NTPase"/>
</dbReference>
<dbReference type="GO" id="GO:0002098">
    <property type="term" value="P:tRNA wobble uridine modification"/>
    <property type="evidence" value="ECO:0007669"/>
    <property type="project" value="InterPro"/>
</dbReference>
<dbReference type="InterPro" id="IPR008728">
    <property type="entry name" value="Elongator_complex_protein_4"/>
</dbReference>
<organism evidence="10 11">
    <name type="scientific">Dimorphilus gyrociliatus</name>
    <dbReference type="NCBI Taxonomy" id="2664684"/>
    <lineage>
        <taxon>Eukaryota</taxon>
        <taxon>Metazoa</taxon>
        <taxon>Spiralia</taxon>
        <taxon>Lophotrochozoa</taxon>
        <taxon>Annelida</taxon>
        <taxon>Polychaeta</taxon>
        <taxon>Polychaeta incertae sedis</taxon>
        <taxon>Dinophilidae</taxon>
        <taxon>Dimorphilus</taxon>
    </lineage>
</organism>
<reference evidence="10 11" key="1">
    <citation type="submission" date="2020-08" db="EMBL/GenBank/DDBJ databases">
        <authorList>
            <person name="Hejnol A."/>
        </authorList>
    </citation>
    <scope>NUCLEOTIDE SEQUENCE [LARGE SCALE GENOMIC DNA]</scope>
</reference>
<keyword evidence="11" id="KW-1185">Reference proteome</keyword>
<protein>
    <recommendedName>
        <fullName evidence="5">Elongator complex protein 4</fullName>
    </recommendedName>
</protein>
<gene>
    <name evidence="10" type="ORF">DGYR_LOCUS6729</name>
</gene>
<keyword evidence="7" id="KW-0819">tRNA processing</keyword>
<comment type="similarity">
    <text evidence="4">Belongs to the ELP4 family.</text>
</comment>
<dbReference type="Gene3D" id="3.40.50.300">
    <property type="entry name" value="P-loop containing nucleotide triphosphate hydrolases"/>
    <property type="match status" value="1"/>
</dbReference>
<dbReference type="Proteomes" id="UP000549394">
    <property type="component" value="Unassembled WGS sequence"/>
</dbReference>
<name>A0A7I8VUU8_9ANNE</name>
<evidence type="ECO:0000256" key="2">
    <source>
        <dbReference type="ARBA" id="ARBA00004496"/>
    </source>
</evidence>
<dbReference type="UniPathway" id="UPA00988"/>
<dbReference type="GO" id="GO:0005737">
    <property type="term" value="C:cytoplasm"/>
    <property type="evidence" value="ECO:0007669"/>
    <property type="project" value="UniProtKB-SubCell"/>
</dbReference>
<comment type="subcellular location">
    <subcellularLocation>
        <location evidence="2">Cytoplasm</location>
    </subcellularLocation>
    <subcellularLocation>
        <location evidence="1">Nucleus</location>
    </subcellularLocation>
</comment>
<dbReference type="PANTHER" id="PTHR12896:SF1">
    <property type="entry name" value="ELONGATOR COMPLEX PROTEIN 4"/>
    <property type="match status" value="1"/>
</dbReference>
<dbReference type="GO" id="GO:0033588">
    <property type="term" value="C:elongator holoenzyme complex"/>
    <property type="evidence" value="ECO:0007669"/>
    <property type="project" value="InterPro"/>
</dbReference>
<evidence type="ECO:0000256" key="3">
    <source>
        <dbReference type="ARBA" id="ARBA00005043"/>
    </source>
</evidence>
<evidence type="ECO:0000256" key="1">
    <source>
        <dbReference type="ARBA" id="ARBA00004123"/>
    </source>
</evidence>
<dbReference type="EMBL" id="CAJFCJ010000008">
    <property type="protein sequence ID" value="CAD5118338.1"/>
    <property type="molecule type" value="Genomic_DNA"/>
</dbReference>
<dbReference type="OrthoDB" id="289162at2759"/>
<evidence type="ECO:0000256" key="9">
    <source>
        <dbReference type="SAM" id="MobiDB-lite"/>
    </source>
</evidence>
<accession>A0A7I8VUU8</accession>
<comment type="pathway">
    <text evidence="3">tRNA modification; 5-methoxycarbonylmethyl-2-thiouridine-tRNA biosynthesis.</text>
</comment>
<keyword evidence="8" id="KW-0539">Nucleus</keyword>
<dbReference type="CDD" id="cd19494">
    <property type="entry name" value="Elp4"/>
    <property type="match status" value="1"/>
</dbReference>
<dbReference type="GO" id="GO:0008023">
    <property type="term" value="C:transcription elongation factor complex"/>
    <property type="evidence" value="ECO:0007669"/>
    <property type="project" value="TreeGrafter"/>
</dbReference>
<comment type="caution">
    <text evidence="10">The sequence shown here is derived from an EMBL/GenBank/DDBJ whole genome shotgun (WGS) entry which is preliminary data.</text>
</comment>
<dbReference type="AlphaFoldDB" id="A0A7I8VUU8"/>
<evidence type="ECO:0000313" key="10">
    <source>
        <dbReference type="EMBL" id="CAD5118338.1"/>
    </source>
</evidence>
<feature type="region of interest" description="Disordered" evidence="9">
    <location>
        <begin position="312"/>
        <end position="339"/>
    </location>
</feature>
<sequence length="339" mass="38409">MQSTSFQRRGPVRQIKGAKRSLYNDSLLISTGVPGIDSIIGGGLPLGTILLVEEDETTCYGDVIERYFIAEGVVNQHRVIIADTIEKPSEILSKLPSIIETNTEADVKEDKNSKPDLKIAWRYENSQKGGGKFVDRPTRFGNYYDLSETMDITGELKPNLEAVDFSDVIDDDKATTLIERLIKLIETPSENASRVLIRRFARPFWGNLCSIDICKFLLKLRNAIRGKPTSILLTIPMHIYEDDSNSIRNFVDFALELNAVRKDKKVAGLADYHGCLRLRKSRSPYSLHTPQPDTSDWAFKQRRTKFVVERMHLPPDLGENASRGKEESDMVSQKKKLEF</sequence>
<dbReference type="PANTHER" id="PTHR12896">
    <property type="entry name" value="PAX6 NEIGHBOR PROTEIN PAXNEB"/>
    <property type="match status" value="1"/>
</dbReference>
<dbReference type="Pfam" id="PF05625">
    <property type="entry name" value="PAXNEB"/>
    <property type="match status" value="1"/>
</dbReference>
<evidence type="ECO:0000256" key="6">
    <source>
        <dbReference type="ARBA" id="ARBA00022490"/>
    </source>
</evidence>
<evidence type="ECO:0000256" key="7">
    <source>
        <dbReference type="ARBA" id="ARBA00022694"/>
    </source>
</evidence>
<evidence type="ECO:0000256" key="4">
    <source>
        <dbReference type="ARBA" id="ARBA00007573"/>
    </source>
</evidence>
<evidence type="ECO:0000256" key="5">
    <source>
        <dbReference type="ARBA" id="ARBA00020265"/>
    </source>
</evidence>